<dbReference type="Proteomes" id="UP000480122">
    <property type="component" value="Unassembled WGS sequence"/>
</dbReference>
<comment type="caution">
    <text evidence="3">The sequence shown here is derived from an EMBL/GenBank/DDBJ whole genome shotgun (WGS) entry which is preliminary data.</text>
</comment>
<evidence type="ECO:0000256" key="1">
    <source>
        <dbReference type="SAM" id="MobiDB-lite"/>
    </source>
</evidence>
<dbReference type="Gene3D" id="3.40.630.30">
    <property type="match status" value="1"/>
</dbReference>
<evidence type="ECO:0000313" key="3">
    <source>
        <dbReference type="EMBL" id="MUN08525.1"/>
    </source>
</evidence>
<dbReference type="Pfam" id="PF00583">
    <property type="entry name" value="Acetyltransf_1"/>
    <property type="match status" value="1"/>
</dbReference>
<dbReference type="PROSITE" id="PS51186">
    <property type="entry name" value="GNAT"/>
    <property type="match status" value="1"/>
</dbReference>
<dbReference type="SUPFAM" id="SSF55729">
    <property type="entry name" value="Acyl-CoA N-acyltransferases (Nat)"/>
    <property type="match status" value="2"/>
</dbReference>
<keyword evidence="3" id="KW-0808">Transferase</keyword>
<dbReference type="GO" id="GO:0016747">
    <property type="term" value="F:acyltransferase activity, transferring groups other than amino-acyl groups"/>
    <property type="evidence" value="ECO:0007669"/>
    <property type="project" value="InterPro"/>
</dbReference>
<reference evidence="3 4" key="1">
    <citation type="submission" date="2019-11" db="EMBL/GenBank/DDBJ databases">
        <title>Agromyces kandeliae sp. nov., isolated from mangrove soil.</title>
        <authorList>
            <person name="Wang R."/>
        </authorList>
    </citation>
    <scope>NUCLEOTIDE SEQUENCE [LARGE SCALE GENOMIC DNA]</scope>
    <source>
        <strain evidence="3 4">JCM 11431</strain>
    </source>
</reference>
<dbReference type="EMBL" id="WODA01000025">
    <property type="protein sequence ID" value="MUN08525.1"/>
    <property type="molecule type" value="Genomic_DNA"/>
</dbReference>
<accession>A0A7C9HVU9</accession>
<dbReference type="CDD" id="cd04301">
    <property type="entry name" value="NAT_SF"/>
    <property type="match status" value="1"/>
</dbReference>
<dbReference type="InterPro" id="IPR016181">
    <property type="entry name" value="Acyl_CoA_acyltransferase"/>
</dbReference>
<evidence type="ECO:0000313" key="4">
    <source>
        <dbReference type="Proteomes" id="UP000480122"/>
    </source>
</evidence>
<feature type="domain" description="N-acetyltransferase" evidence="2">
    <location>
        <begin position="41"/>
        <end position="197"/>
    </location>
</feature>
<protein>
    <submittedName>
        <fullName evidence="3">GNAT family N-acetyltransferase</fullName>
    </submittedName>
</protein>
<evidence type="ECO:0000259" key="2">
    <source>
        <dbReference type="PROSITE" id="PS51186"/>
    </source>
</evidence>
<dbReference type="AlphaFoldDB" id="A0A7C9HVU9"/>
<name>A0A7C9HVU9_9MICO</name>
<feature type="compositionally biased region" description="Pro residues" evidence="1">
    <location>
        <begin position="14"/>
        <end position="23"/>
    </location>
</feature>
<gene>
    <name evidence="3" type="ORF">GLX25_15555</name>
</gene>
<proteinExistence type="predicted"/>
<sequence length="396" mass="43627">MPRTSVPERMPRARAPPPLPPSSTPTRLARCLREGGDAMALEIRPIRLPERADAPDAGELVAYADLLRRLDVEALGTSELTRRPREVLHDLRRAEFATYTGIGAFDGGRLIGLAEVQWEVDDGESTSYVEVIGVHPDRRREGIGSRLLAAAEVAARAAGRPNTVLSADHLVERGEPSGPRLRPPQGDGDIPADAPAARFAIAHGYALGQLYRVSAMDVAGRADEFRRRLAEARSRASDGYRLVAWQERAPDHLVDSLAIAHERMSTDPPAGAIEWGLEHWNASRIRDGERRSREVGRIGLAVAAVAADGEVAGFTELSLLPDSRAVEQWDTIVLAPHRGHRLGMRLKLENLVRLQATDASRERVYTWNADENEHMLAINLDLGFRPFALESVWQRP</sequence>
<keyword evidence="4" id="KW-1185">Reference proteome</keyword>
<feature type="region of interest" description="Disordered" evidence="1">
    <location>
        <begin position="1"/>
        <end position="27"/>
    </location>
</feature>
<dbReference type="OrthoDB" id="4119890at2"/>
<dbReference type="InterPro" id="IPR000182">
    <property type="entry name" value="GNAT_dom"/>
</dbReference>
<organism evidence="3 4">
    <name type="scientific">Agromyces luteolus</name>
    <dbReference type="NCBI Taxonomy" id="88373"/>
    <lineage>
        <taxon>Bacteria</taxon>
        <taxon>Bacillati</taxon>
        <taxon>Actinomycetota</taxon>
        <taxon>Actinomycetes</taxon>
        <taxon>Micrococcales</taxon>
        <taxon>Microbacteriaceae</taxon>
        <taxon>Agromyces</taxon>
    </lineage>
</organism>